<dbReference type="STRING" id="6832.A0A553P3P7"/>
<protein>
    <submittedName>
        <fullName evidence="3">Uncharacterized protein</fullName>
    </submittedName>
</protein>
<reference evidence="3 4" key="1">
    <citation type="journal article" date="2018" name="Nat. Ecol. Evol.">
        <title>Genomic signatures of mitonuclear coevolution across populations of Tigriopus californicus.</title>
        <authorList>
            <person name="Barreto F.S."/>
            <person name="Watson E.T."/>
            <person name="Lima T.G."/>
            <person name="Willett C.S."/>
            <person name="Edmands S."/>
            <person name="Li W."/>
            <person name="Burton R.S."/>
        </authorList>
    </citation>
    <scope>NUCLEOTIDE SEQUENCE [LARGE SCALE GENOMIC DNA]</scope>
    <source>
        <strain evidence="3 4">San Diego</strain>
    </source>
</reference>
<evidence type="ECO:0000256" key="2">
    <source>
        <dbReference type="SAM" id="MobiDB-lite"/>
    </source>
</evidence>
<feature type="region of interest" description="Disordered" evidence="2">
    <location>
        <begin position="86"/>
        <end position="119"/>
    </location>
</feature>
<evidence type="ECO:0000313" key="3">
    <source>
        <dbReference type="EMBL" id="TRY72317.1"/>
    </source>
</evidence>
<sequence>VISKGTVPCLHCGGLQISSHANCLPPQPPRNQVGSNKADANKIEKKVHHNAHPSTTNQPNQEHLVAGLLQQIKLMELEISFLKNHTPKVTTGNEPRQNSSLIEEPNGLVPGSSNHLRDENSRLQSEIKKLRQDLAQRNASLEEALMASASEKRHRANSRLGQEEQEEDKSRLLDSIARLTGLNEQLETDRKNLEDRLQSTLEELERQSIVSKDREKRICALLDDLESKDETQENMRMETEALRLDVVQRQNQYNDLHDKFLQSSQHILEETLRGFKDENRNLQQKLKILEVKDEEYAERQTMVQTKHDKLLIENAELRAEFAEVRQKLESEVRARESRDAKFLLDSQEASSGKEKEKALKQELNRLQTEVEREKAKIKTFQDKSVREAQQITSLELRVSTQKSRIAELEGSLVLAQESTNKIRKESLVHQDKISRLLREIDNKGQDLKALASKLTASENRLRESERRVETMSSLHSQRWMEFSKMADSMKELSTNMLQRSKSNTKVPAIEDDVDDGLDY</sequence>
<feature type="coiled-coil region" evidence="1">
    <location>
        <begin position="433"/>
        <end position="467"/>
    </location>
</feature>
<comment type="caution">
    <text evidence="3">The sequence shown here is derived from an EMBL/GenBank/DDBJ whole genome shotgun (WGS) entry which is preliminary data.</text>
</comment>
<dbReference type="OMA" id="YHREISH"/>
<feature type="region of interest" description="Disordered" evidence="2">
    <location>
        <begin position="497"/>
        <end position="519"/>
    </location>
</feature>
<evidence type="ECO:0000256" key="1">
    <source>
        <dbReference type="SAM" id="Coils"/>
    </source>
</evidence>
<dbReference type="Proteomes" id="UP000318571">
    <property type="component" value="Chromosome 7"/>
</dbReference>
<dbReference type="EMBL" id="VCGU01000008">
    <property type="protein sequence ID" value="TRY72317.1"/>
    <property type="molecule type" value="Genomic_DNA"/>
</dbReference>
<evidence type="ECO:0000313" key="4">
    <source>
        <dbReference type="Proteomes" id="UP000318571"/>
    </source>
</evidence>
<name>A0A553P3P7_TIGCA</name>
<gene>
    <name evidence="3" type="ORF">TCAL_05385</name>
</gene>
<feature type="region of interest" description="Disordered" evidence="2">
    <location>
        <begin position="147"/>
        <end position="169"/>
    </location>
</feature>
<keyword evidence="1" id="KW-0175">Coiled coil</keyword>
<accession>A0A553P3P7</accession>
<feature type="compositionally biased region" description="Acidic residues" evidence="2">
    <location>
        <begin position="509"/>
        <end position="519"/>
    </location>
</feature>
<dbReference type="AlphaFoldDB" id="A0A553P3P7"/>
<organism evidence="3 4">
    <name type="scientific">Tigriopus californicus</name>
    <name type="common">Marine copepod</name>
    <dbReference type="NCBI Taxonomy" id="6832"/>
    <lineage>
        <taxon>Eukaryota</taxon>
        <taxon>Metazoa</taxon>
        <taxon>Ecdysozoa</taxon>
        <taxon>Arthropoda</taxon>
        <taxon>Crustacea</taxon>
        <taxon>Multicrustacea</taxon>
        <taxon>Hexanauplia</taxon>
        <taxon>Copepoda</taxon>
        <taxon>Harpacticoida</taxon>
        <taxon>Harpacticidae</taxon>
        <taxon>Tigriopus</taxon>
    </lineage>
</organism>
<proteinExistence type="predicted"/>
<feature type="compositionally biased region" description="Polar residues" evidence="2">
    <location>
        <begin position="87"/>
        <end position="101"/>
    </location>
</feature>
<feature type="coiled-coil region" evidence="1">
    <location>
        <begin position="265"/>
        <end position="383"/>
    </location>
</feature>
<feature type="non-terminal residue" evidence="3">
    <location>
        <position position="1"/>
    </location>
</feature>
<keyword evidence="4" id="KW-1185">Reference proteome</keyword>